<evidence type="ECO:0000313" key="1">
    <source>
        <dbReference type="EMBL" id="VAV96798.1"/>
    </source>
</evidence>
<name>A0A3B0S8N5_9ZZZZ</name>
<proteinExistence type="predicted"/>
<dbReference type="EMBL" id="UOEE01000232">
    <property type="protein sequence ID" value="VAV96798.1"/>
    <property type="molecule type" value="Genomic_DNA"/>
</dbReference>
<reference evidence="1" key="1">
    <citation type="submission" date="2018-06" db="EMBL/GenBank/DDBJ databases">
        <authorList>
            <person name="Zhirakovskaya E."/>
        </authorList>
    </citation>
    <scope>NUCLEOTIDE SEQUENCE</scope>
</reference>
<accession>A0A3B0S8N5</accession>
<organism evidence="1">
    <name type="scientific">hydrothermal vent metagenome</name>
    <dbReference type="NCBI Taxonomy" id="652676"/>
    <lineage>
        <taxon>unclassified sequences</taxon>
        <taxon>metagenomes</taxon>
        <taxon>ecological metagenomes</taxon>
    </lineage>
</organism>
<protein>
    <recommendedName>
        <fullName evidence="2">Flagellar protein FliL</fullName>
    </recommendedName>
</protein>
<sequence length="180" mass="19924">MTWWLALSKAERNSMFRLLLICAVSMFLVAPAFAGGGGGKGGGKKKGASNQFQANWATEEEEEPLDEGGAKRASHAVDIPMVILPVTYRGRLSNYLFLSIRLNLNESKDAWPLRAKSQFLSDAIIRFSHNQALVMDTAGVEGEQSIDTSELKEMVFTAIEPWVTQDLVSSVEFPKMNLQR</sequence>
<evidence type="ECO:0008006" key="2">
    <source>
        <dbReference type="Google" id="ProtNLM"/>
    </source>
</evidence>
<dbReference type="AlphaFoldDB" id="A0A3B0S8N5"/>
<gene>
    <name evidence="1" type="ORF">MNBD_ALPHA06-1928</name>
</gene>